<dbReference type="InterPro" id="IPR036331">
    <property type="entry name" value="Chagasin-like_sf"/>
</dbReference>
<dbReference type="AlphaFoldDB" id="A0A401ZPS9"/>
<evidence type="ECO:0000259" key="4">
    <source>
        <dbReference type="Pfam" id="PF09394"/>
    </source>
</evidence>
<gene>
    <name evidence="5" type="ORF">KDAU_61490</name>
</gene>
<dbReference type="PANTHER" id="PTHR36530">
    <property type="entry name" value="INHIBITOR OF CYSTEINE PEPTIDASE"/>
    <property type="match status" value="1"/>
</dbReference>
<feature type="chain" id="PRO_5019178870" description="Proteinase inhibitor I42 chagasin domain-containing protein" evidence="3">
    <location>
        <begin position="21"/>
        <end position="153"/>
    </location>
</feature>
<dbReference type="Gene3D" id="2.60.40.2020">
    <property type="match status" value="1"/>
</dbReference>
<evidence type="ECO:0000256" key="2">
    <source>
        <dbReference type="ARBA" id="ARBA00022704"/>
    </source>
</evidence>
<keyword evidence="3" id="KW-0732">Signal</keyword>
<dbReference type="Pfam" id="PF09394">
    <property type="entry name" value="Inhibitor_I42"/>
    <property type="match status" value="1"/>
</dbReference>
<evidence type="ECO:0000256" key="3">
    <source>
        <dbReference type="SAM" id="SignalP"/>
    </source>
</evidence>
<dbReference type="SUPFAM" id="SSF141066">
    <property type="entry name" value="ICP-like"/>
    <property type="match status" value="1"/>
</dbReference>
<dbReference type="InterPro" id="IPR052781">
    <property type="entry name" value="Cys_protease_inhibitor_I42"/>
</dbReference>
<dbReference type="PANTHER" id="PTHR36530:SF1">
    <property type="entry name" value="AMOEBIASIN-1"/>
    <property type="match status" value="1"/>
</dbReference>
<keyword evidence="1" id="KW-0646">Protease inhibitor</keyword>
<keyword evidence="6" id="KW-1185">Reference proteome</keyword>
<feature type="signal peptide" evidence="3">
    <location>
        <begin position="1"/>
        <end position="20"/>
    </location>
</feature>
<dbReference type="InterPro" id="IPR018990">
    <property type="entry name" value="Prot_inh_I42_chagasin"/>
</dbReference>
<evidence type="ECO:0000313" key="6">
    <source>
        <dbReference type="Proteomes" id="UP000287224"/>
    </source>
</evidence>
<comment type="caution">
    <text evidence="5">The sequence shown here is derived from an EMBL/GenBank/DDBJ whole genome shotgun (WGS) entry which is preliminary data.</text>
</comment>
<proteinExistence type="predicted"/>
<organism evidence="5 6">
    <name type="scientific">Dictyobacter aurantiacus</name>
    <dbReference type="NCBI Taxonomy" id="1936993"/>
    <lineage>
        <taxon>Bacteria</taxon>
        <taxon>Bacillati</taxon>
        <taxon>Chloroflexota</taxon>
        <taxon>Ktedonobacteria</taxon>
        <taxon>Ktedonobacterales</taxon>
        <taxon>Dictyobacteraceae</taxon>
        <taxon>Dictyobacter</taxon>
    </lineage>
</organism>
<feature type="domain" description="Proteinase inhibitor I42 chagasin" evidence="4">
    <location>
        <begin position="37"/>
        <end position="128"/>
    </location>
</feature>
<sequence length="153" mass="16826">MCLSIFLGFLFIFASAFRSASVPVILTQANNSNQVTVAPNTLIVVRLPSNVSTGYSWSIAPPLSSLLRLQSQHYINPTSIAGKTPPPGTPGMEEFTFLTRGLGNTQLHLIYKQAWETMQPPAQTFYVIIHIQASPYCITASSKPKHVWPLFCS</sequence>
<name>A0A401ZPS9_9CHLR</name>
<evidence type="ECO:0000256" key="1">
    <source>
        <dbReference type="ARBA" id="ARBA00022690"/>
    </source>
</evidence>
<reference evidence="6" key="1">
    <citation type="submission" date="2018-12" db="EMBL/GenBank/DDBJ databases">
        <title>Tengunoibacter tsumagoiensis gen. nov., sp. nov., Dictyobacter kobayashii sp. nov., D. alpinus sp. nov., and D. joshuensis sp. nov. and description of Dictyobacteraceae fam. nov. within the order Ktedonobacterales isolated from Tengu-no-mugimeshi.</title>
        <authorList>
            <person name="Wang C.M."/>
            <person name="Zheng Y."/>
            <person name="Sakai Y."/>
            <person name="Toyoda A."/>
            <person name="Minakuchi Y."/>
            <person name="Abe K."/>
            <person name="Yokota A."/>
            <person name="Yabe S."/>
        </authorList>
    </citation>
    <scope>NUCLEOTIDE SEQUENCE [LARGE SCALE GENOMIC DNA]</scope>
    <source>
        <strain evidence="6">S-27</strain>
    </source>
</reference>
<evidence type="ECO:0000313" key="5">
    <source>
        <dbReference type="EMBL" id="GCE08820.1"/>
    </source>
</evidence>
<accession>A0A401ZPS9</accession>
<keyword evidence="2" id="KW-0789">Thiol protease inhibitor</keyword>
<dbReference type="Proteomes" id="UP000287224">
    <property type="component" value="Unassembled WGS sequence"/>
</dbReference>
<protein>
    <recommendedName>
        <fullName evidence="4">Proteinase inhibitor I42 chagasin domain-containing protein</fullName>
    </recommendedName>
</protein>
<dbReference type="GO" id="GO:0004869">
    <property type="term" value="F:cysteine-type endopeptidase inhibitor activity"/>
    <property type="evidence" value="ECO:0007669"/>
    <property type="project" value="UniProtKB-KW"/>
</dbReference>
<dbReference type="EMBL" id="BIFQ01000002">
    <property type="protein sequence ID" value="GCE08820.1"/>
    <property type="molecule type" value="Genomic_DNA"/>
</dbReference>